<dbReference type="InterPro" id="IPR027417">
    <property type="entry name" value="P-loop_NTPase"/>
</dbReference>
<evidence type="ECO:0000313" key="5">
    <source>
        <dbReference type="Proteomes" id="UP000272942"/>
    </source>
</evidence>
<keyword evidence="5" id="KW-1185">Reference proteome</keyword>
<dbReference type="SUPFAM" id="SSF52540">
    <property type="entry name" value="P-loop containing nucleoside triphosphate hydrolases"/>
    <property type="match status" value="1"/>
</dbReference>
<reference evidence="6" key="1">
    <citation type="submission" date="2016-06" db="UniProtKB">
        <authorList>
            <consortium name="WormBaseParasite"/>
        </authorList>
    </citation>
    <scope>IDENTIFICATION</scope>
</reference>
<dbReference type="InterPro" id="IPR003593">
    <property type="entry name" value="AAA+_ATPase"/>
</dbReference>
<dbReference type="SMART" id="SM00382">
    <property type="entry name" value="AAA"/>
    <property type="match status" value="1"/>
</dbReference>
<dbReference type="InterPro" id="IPR041664">
    <property type="entry name" value="AAA_16"/>
</dbReference>
<dbReference type="GO" id="GO:0003688">
    <property type="term" value="F:DNA replication origin binding"/>
    <property type="evidence" value="ECO:0007669"/>
    <property type="project" value="TreeGrafter"/>
</dbReference>
<reference evidence="4 5" key="2">
    <citation type="submission" date="2018-11" db="EMBL/GenBank/DDBJ databases">
        <authorList>
            <consortium name="Pathogen Informatics"/>
        </authorList>
    </citation>
    <scope>NUCLEOTIDE SEQUENCE [LARGE SCALE GENOMIC DNA]</scope>
    <source>
        <strain evidence="4 5">Egypt</strain>
    </source>
</reference>
<accession>A0A183B918</accession>
<name>A0A183B918_9TREM</name>
<dbReference type="Gene3D" id="3.40.50.300">
    <property type="entry name" value="P-loop containing nucleotide triphosphate hydrolases"/>
    <property type="match status" value="1"/>
</dbReference>
<dbReference type="CDD" id="cd00009">
    <property type="entry name" value="AAA"/>
    <property type="match status" value="1"/>
</dbReference>
<evidence type="ECO:0000259" key="3">
    <source>
        <dbReference type="SMART" id="SM00382"/>
    </source>
</evidence>
<keyword evidence="1" id="KW-0235">DNA replication</keyword>
<dbReference type="GO" id="GO:0006270">
    <property type="term" value="P:DNA replication initiation"/>
    <property type="evidence" value="ECO:0007669"/>
    <property type="project" value="TreeGrafter"/>
</dbReference>
<proteinExistence type="predicted"/>
<feature type="domain" description="AAA+ ATPase" evidence="3">
    <location>
        <begin position="116"/>
        <end position="263"/>
    </location>
</feature>
<evidence type="ECO:0000313" key="6">
    <source>
        <dbReference type="WBParaSite" id="ECPE_0001574301-mRNA-1"/>
    </source>
</evidence>
<dbReference type="GO" id="GO:0005634">
    <property type="term" value="C:nucleus"/>
    <property type="evidence" value="ECO:0007669"/>
    <property type="project" value="TreeGrafter"/>
</dbReference>
<dbReference type="EMBL" id="UZAN01061500">
    <property type="protein sequence ID" value="VDP92975.1"/>
    <property type="molecule type" value="Genomic_DNA"/>
</dbReference>
<protein>
    <submittedName>
        <fullName evidence="6">AAA domain-containing protein</fullName>
    </submittedName>
</protein>
<dbReference type="AlphaFoldDB" id="A0A183B918"/>
<dbReference type="Pfam" id="PF22606">
    <property type="entry name" value="Cdc6-ORC-like_ATPase_lid"/>
    <property type="match status" value="1"/>
</dbReference>
<gene>
    <name evidence="4" type="ORF">ECPE_LOCUS15703</name>
</gene>
<dbReference type="Gene3D" id="1.10.8.60">
    <property type="match status" value="1"/>
</dbReference>
<evidence type="ECO:0000256" key="2">
    <source>
        <dbReference type="SAM" id="MobiDB-lite"/>
    </source>
</evidence>
<evidence type="ECO:0000256" key="1">
    <source>
        <dbReference type="ARBA" id="ARBA00022705"/>
    </source>
</evidence>
<dbReference type="InterPro" id="IPR054425">
    <property type="entry name" value="Cdc6_ORC1-like_ATPase_lid"/>
</dbReference>
<dbReference type="InterPro" id="IPR050311">
    <property type="entry name" value="ORC1/CDC6"/>
</dbReference>
<dbReference type="Proteomes" id="UP000272942">
    <property type="component" value="Unassembled WGS sequence"/>
</dbReference>
<dbReference type="GO" id="GO:0033314">
    <property type="term" value="P:mitotic DNA replication checkpoint signaling"/>
    <property type="evidence" value="ECO:0007669"/>
    <property type="project" value="TreeGrafter"/>
</dbReference>
<organism evidence="6">
    <name type="scientific">Echinostoma caproni</name>
    <dbReference type="NCBI Taxonomy" id="27848"/>
    <lineage>
        <taxon>Eukaryota</taxon>
        <taxon>Metazoa</taxon>
        <taxon>Spiralia</taxon>
        <taxon>Lophotrochozoa</taxon>
        <taxon>Platyhelminthes</taxon>
        <taxon>Trematoda</taxon>
        <taxon>Digenea</taxon>
        <taxon>Plagiorchiida</taxon>
        <taxon>Echinostomata</taxon>
        <taxon>Echinostomatoidea</taxon>
        <taxon>Echinostomatidae</taxon>
        <taxon>Echinostoma</taxon>
    </lineage>
</organism>
<feature type="region of interest" description="Disordered" evidence="2">
    <location>
        <begin position="36"/>
        <end position="65"/>
    </location>
</feature>
<dbReference type="PANTHER" id="PTHR10763:SF26">
    <property type="entry name" value="CELL DIVISION CONTROL PROTEIN 6 HOMOLOG"/>
    <property type="match status" value="1"/>
</dbReference>
<dbReference type="Pfam" id="PF13191">
    <property type="entry name" value="AAA_16"/>
    <property type="match status" value="1"/>
</dbReference>
<dbReference type="WBParaSite" id="ECPE_0001574301-mRNA-1">
    <property type="protein sequence ID" value="ECPE_0001574301-mRNA-1"/>
    <property type="gene ID" value="ECPE_0001574301"/>
</dbReference>
<dbReference type="PANTHER" id="PTHR10763">
    <property type="entry name" value="CELL DIVISION CONTROL PROTEIN 6-RELATED"/>
    <property type="match status" value="1"/>
</dbReference>
<dbReference type="OrthoDB" id="1926878at2759"/>
<feature type="compositionally biased region" description="Polar residues" evidence="2">
    <location>
        <begin position="36"/>
        <end position="54"/>
    </location>
</feature>
<sequence length="380" mass="42258">MVPPSRRSTLRSYAKANATECLEVIRSKRTTIQHIKAPSQSRRYSQLSNKSDGSVKNRKKSTEEDCTATVESNSFAKPSKAIELCNPDSQLPEMVGRVTERSAVRDFIRSAIEERRSATLYISGAPGTGKTAVVLHETHLLEKAFGCRVALINCMQLRSASMIYSHLIQTLRRSNSENSCTAFNVKSFEDTINRLVNRGTLVLILDEVDQLVSQSQDILYRIFNWPETLKCHIIVIGIANALDLPERLPKLKSKTHKPAHLTFVPYTRTELADIVTLKLGPPSDLKENSLDPLAIQLCARKISASTGDVRTALDVCRRAINLATQEAIRRNRNTEEQPSSVRPSLQHVSLALKELNVSGGVCAYVRLELFISFSPAWSSG</sequence>
<evidence type="ECO:0000313" key="4">
    <source>
        <dbReference type="EMBL" id="VDP92975.1"/>
    </source>
</evidence>